<dbReference type="SUPFAM" id="SSF52540">
    <property type="entry name" value="P-loop containing nucleoside triphosphate hydrolases"/>
    <property type="match status" value="1"/>
</dbReference>
<feature type="compositionally biased region" description="Low complexity" evidence="8">
    <location>
        <begin position="504"/>
        <end position="524"/>
    </location>
</feature>
<keyword evidence="3" id="KW-0378">Hydrolase</keyword>
<comment type="cofactor">
    <cofactor evidence="1">
        <name>[4Fe-4S] cluster</name>
        <dbReference type="ChEBI" id="CHEBI:49883"/>
    </cofactor>
</comment>
<dbReference type="PROSITE" id="PS51193">
    <property type="entry name" value="HELICASE_ATP_BIND_2"/>
    <property type="match status" value="1"/>
</dbReference>
<dbReference type="EMBL" id="BOPA01000010">
    <property type="protein sequence ID" value="GIJ14430.1"/>
    <property type="molecule type" value="Genomic_DNA"/>
</dbReference>
<proteinExistence type="inferred from homology"/>
<dbReference type="PANTHER" id="PTHR11472">
    <property type="entry name" value="DNA REPAIR DEAD HELICASE RAD3/XP-D SUBFAMILY MEMBER"/>
    <property type="match status" value="1"/>
</dbReference>
<comment type="caution">
    <text evidence="10">The sequence shown here is derived from an EMBL/GenBank/DDBJ whole genome shotgun (WGS) entry which is preliminary data.</text>
</comment>
<evidence type="ECO:0000256" key="5">
    <source>
        <dbReference type="ARBA" id="ARBA00038058"/>
    </source>
</evidence>
<dbReference type="PANTHER" id="PTHR11472:SF34">
    <property type="entry name" value="REGULATOR OF TELOMERE ELONGATION HELICASE 1"/>
    <property type="match status" value="1"/>
</dbReference>
<evidence type="ECO:0000256" key="1">
    <source>
        <dbReference type="ARBA" id="ARBA00001966"/>
    </source>
</evidence>
<keyword evidence="4" id="KW-0067">ATP-binding</keyword>
<evidence type="ECO:0000256" key="2">
    <source>
        <dbReference type="ARBA" id="ARBA00022741"/>
    </source>
</evidence>
<comment type="similarity">
    <text evidence="5">Belongs to the helicase family. DinG subfamily.</text>
</comment>
<dbReference type="Proteomes" id="UP000647860">
    <property type="component" value="Unassembled WGS sequence"/>
</dbReference>
<feature type="region of interest" description="Disordered" evidence="8">
    <location>
        <begin position="493"/>
        <end position="539"/>
    </location>
</feature>
<keyword evidence="2" id="KW-0547">Nucleotide-binding</keyword>
<dbReference type="Pfam" id="PF00270">
    <property type="entry name" value="DEAD"/>
    <property type="match status" value="1"/>
</dbReference>
<dbReference type="InterPro" id="IPR006555">
    <property type="entry name" value="ATP-dep_Helicase_C"/>
</dbReference>
<dbReference type="SMART" id="SM00491">
    <property type="entry name" value="HELICc2"/>
    <property type="match status" value="1"/>
</dbReference>
<dbReference type="InterPro" id="IPR027417">
    <property type="entry name" value="P-loop_NTPase"/>
</dbReference>
<dbReference type="InterPro" id="IPR014001">
    <property type="entry name" value="Helicase_ATP-bd"/>
</dbReference>
<dbReference type="InterPro" id="IPR014013">
    <property type="entry name" value="Helic_SF1/SF2_ATP-bd_DinG/Rad3"/>
</dbReference>
<feature type="domain" description="Helicase ATP-binding" evidence="9">
    <location>
        <begin position="78"/>
        <end position="366"/>
    </location>
</feature>
<keyword evidence="11" id="KW-1185">Reference proteome</keyword>
<sequence length="760" mass="80058">MSRTLTDYAHAAPSGSYRTQGRYPLREPQHGPIGTARVGPGGYRATVTPPRTATGSASTRSRARRSGDRPGGAELLAAAVGAVPGGTARPGQQQMATAIEECVASGEHLLVQAGTGTGKSLAYLAPALTVDGPVVISTATLALQSQLVEHDLPRLADAVEPLLGRRPTYAVLKGRHHYLCLARLDNSTEDEPADTLFDAPAERPGGGARWLGEAGRLGKQIQRLRDWALETDTGDRDELDPGVDDQAWRLASMPARECVGAARCPYGAECFAEASRARAREADIVVTNHSLLAVDMLAGRHIVPPHRLLVVDEAHELADRVSSAAQAELTPDLIDRSARRARPLLRPETAELLTEAGDALAIGLAEAPAGRITSGLPGPLREACTLLDAATRAALDAIGDIKADDPDPVRKQQAKAVLDEMSTTAQRLLEEAEHDVAWVERNDNTGRRALVVAPLSVAGTLATHLYDERTVVATSATLALGGRFDTVARALGLEAPPPGPPSPAAEALAASTVRPGGTAPTAGGSAKDSPSQYADSGPGWRSLDVGSPFDYPRQGILYVAAHLPRPSVSGLPDAAGEELIELVTALGGRTLGLFSSRRAATQAAELLRARTDLPVLLQGEEALPLLVRRFREERSSCLFGVMSLWQGVDVPGDSCQLVVIDRLPFPRPDEPLAAARAAAVDAQGGSGFAAVSVPIAAVRLAQGVGRLIRASGDRGVVAVLDSRLETARGYGPFLRRSLPPFWYTTRREVVRGALTRLADS</sequence>
<dbReference type="Gene3D" id="3.40.50.300">
    <property type="entry name" value="P-loop containing nucleotide triphosphate hydrolases"/>
    <property type="match status" value="2"/>
</dbReference>
<protein>
    <recommendedName>
        <fullName evidence="6">DNA 5'-3' helicase</fullName>
        <ecNumber evidence="6">5.6.2.3</ecNumber>
    </recommendedName>
</protein>
<evidence type="ECO:0000313" key="11">
    <source>
        <dbReference type="Proteomes" id="UP000647860"/>
    </source>
</evidence>
<feature type="compositionally biased region" description="Low complexity" evidence="8">
    <location>
        <begin position="51"/>
        <end position="60"/>
    </location>
</feature>
<comment type="catalytic activity">
    <reaction evidence="7">
        <text>ATP + H2O = ADP + phosphate + H(+)</text>
        <dbReference type="Rhea" id="RHEA:13065"/>
        <dbReference type="ChEBI" id="CHEBI:15377"/>
        <dbReference type="ChEBI" id="CHEBI:15378"/>
        <dbReference type="ChEBI" id="CHEBI:30616"/>
        <dbReference type="ChEBI" id="CHEBI:43474"/>
        <dbReference type="ChEBI" id="CHEBI:456216"/>
        <dbReference type="EC" id="5.6.2.3"/>
    </reaction>
</comment>
<evidence type="ECO:0000313" key="10">
    <source>
        <dbReference type="EMBL" id="GIJ14430.1"/>
    </source>
</evidence>
<evidence type="ECO:0000256" key="3">
    <source>
        <dbReference type="ARBA" id="ARBA00022801"/>
    </source>
</evidence>
<organism evidence="10 11">
    <name type="scientific">Micromonospora gifhornensis</name>
    <dbReference type="NCBI Taxonomy" id="84594"/>
    <lineage>
        <taxon>Bacteria</taxon>
        <taxon>Bacillati</taxon>
        <taxon>Actinomycetota</taxon>
        <taxon>Actinomycetes</taxon>
        <taxon>Micromonosporales</taxon>
        <taxon>Micromonosporaceae</taxon>
        <taxon>Micromonospora</taxon>
    </lineage>
</organism>
<feature type="region of interest" description="Disordered" evidence="8">
    <location>
        <begin position="1"/>
        <end position="71"/>
    </location>
</feature>
<dbReference type="GO" id="GO:0004386">
    <property type="term" value="F:helicase activity"/>
    <property type="evidence" value="ECO:0007669"/>
    <property type="project" value="UniProtKB-KW"/>
</dbReference>
<evidence type="ECO:0000256" key="7">
    <source>
        <dbReference type="ARBA" id="ARBA00048954"/>
    </source>
</evidence>
<dbReference type="InterPro" id="IPR011545">
    <property type="entry name" value="DEAD/DEAH_box_helicase_dom"/>
</dbReference>
<dbReference type="EC" id="5.6.2.3" evidence="6"/>
<gene>
    <name evidence="10" type="primary">dinG</name>
    <name evidence="10" type="ORF">Vgi01_11140</name>
</gene>
<dbReference type="Pfam" id="PF13307">
    <property type="entry name" value="Helicase_C_2"/>
    <property type="match status" value="1"/>
</dbReference>
<dbReference type="SMART" id="SM00487">
    <property type="entry name" value="DEXDc"/>
    <property type="match status" value="1"/>
</dbReference>
<name>A0ABQ4I964_9ACTN</name>
<accession>A0ABQ4I964</accession>
<evidence type="ECO:0000259" key="9">
    <source>
        <dbReference type="PROSITE" id="PS51193"/>
    </source>
</evidence>
<evidence type="ECO:0000256" key="4">
    <source>
        <dbReference type="ARBA" id="ARBA00022840"/>
    </source>
</evidence>
<reference evidence="10 11" key="1">
    <citation type="submission" date="2021-01" db="EMBL/GenBank/DDBJ databases">
        <title>Whole genome shotgun sequence of Verrucosispora gifhornensis NBRC 16317.</title>
        <authorList>
            <person name="Komaki H."/>
            <person name="Tamura T."/>
        </authorList>
    </citation>
    <scope>NUCLEOTIDE SEQUENCE [LARGE SCALE GENOMIC DNA]</scope>
    <source>
        <strain evidence="10 11">NBRC 16317</strain>
    </source>
</reference>
<evidence type="ECO:0000256" key="8">
    <source>
        <dbReference type="SAM" id="MobiDB-lite"/>
    </source>
</evidence>
<evidence type="ECO:0000256" key="6">
    <source>
        <dbReference type="ARBA" id="ARBA00044969"/>
    </source>
</evidence>
<dbReference type="InterPro" id="IPR045028">
    <property type="entry name" value="DinG/Rad3-like"/>
</dbReference>
<keyword evidence="10" id="KW-0347">Helicase</keyword>